<dbReference type="AlphaFoldDB" id="A0AA47IDY5"/>
<dbReference type="RefSeq" id="WP_268215276.1">
    <property type="nucleotide sequence ID" value="NZ_CP107242.1"/>
</dbReference>
<evidence type="ECO:0000313" key="3">
    <source>
        <dbReference type="EMBL" id="WAH66887.1"/>
    </source>
</evidence>
<dbReference type="InterPro" id="IPR005094">
    <property type="entry name" value="Endonuclease_MobA/VirD2"/>
</dbReference>
<evidence type="ECO:0000256" key="1">
    <source>
        <dbReference type="SAM" id="MobiDB-lite"/>
    </source>
</evidence>
<proteinExistence type="predicted"/>
<feature type="region of interest" description="Disordered" evidence="1">
    <location>
        <begin position="582"/>
        <end position="630"/>
    </location>
</feature>
<evidence type="ECO:0000259" key="2">
    <source>
        <dbReference type="Pfam" id="PF03432"/>
    </source>
</evidence>
<dbReference type="EMBL" id="CP107242">
    <property type="protein sequence ID" value="WAH66887.1"/>
    <property type="molecule type" value="Genomic_DNA"/>
</dbReference>
<name>A0AA47IDY5_9XANT</name>
<gene>
    <name evidence="3" type="ORF">OEG85_24280</name>
</gene>
<feature type="domain" description="MobA/VirD2-like nuclease" evidence="2">
    <location>
        <begin position="20"/>
        <end position="144"/>
    </location>
</feature>
<feature type="region of interest" description="Disordered" evidence="1">
    <location>
        <begin position="1"/>
        <end position="20"/>
    </location>
</feature>
<organism evidence="3 4">
    <name type="scientific">Xanthomonas hortorum</name>
    <dbReference type="NCBI Taxonomy" id="56454"/>
    <lineage>
        <taxon>Bacteria</taxon>
        <taxon>Pseudomonadati</taxon>
        <taxon>Pseudomonadota</taxon>
        <taxon>Gammaproteobacteria</taxon>
        <taxon>Lysobacterales</taxon>
        <taxon>Lysobacteraceae</taxon>
        <taxon>Xanthomonas</taxon>
    </lineage>
</organism>
<protein>
    <recommendedName>
        <fullName evidence="2">MobA/VirD2-like nuclease domain-containing protein</fullName>
    </recommendedName>
</protein>
<feature type="compositionally biased region" description="Basic and acidic residues" evidence="1">
    <location>
        <begin position="596"/>
        <end position="630"/>
    </location>
</feature>
<dbReference type="Pfam" id="PF03432">
    <property type="entry name" value="Relaxase"/>
    <property type="match status" value="1"/>
</dbReference>
<evidence type="ECO:0000313" key="4">
    <source>
        <dbReference type="Proteomes" id="UP001164737"/>
    </source>
</evidence>
<reference evidence="3" key="1">
    <citation type="submission" date="2022-10" db="EMBL/GenBank/DDBJ databases">
        <title>Complete genome sequence resource for Xanthomonas hortorum isolated from Greek Oregano.</title>
        <authorList>
            <person name="Gonzalez-Tobon J."/>
            <person name="Helmann T.C."/>
            <person name="Daughtrey M."/>
            <person name="Stodghill P.V."/>
            <person name="Filiatrault M.J."/>
        </authorList>
    </citation>
    <scope>NUCLEOTIDE SEQUENCE</scope>
    <source>
        <strain evidence="3">Oregano 108</strain>
        <plasmid evidence="3">unnamed1</plasmid>
    </source>
</reference>
<accession>A0AA47IDY5</accession>
<keyword evidence="3" id="KW-0614">Plasmid</keyword>
<geneLocation type="plasmid" evidence="3 4">
    <name>unnamed1</name>
</geneLocation>
<sequence>MIVKSSARSGGKALAAHLTNPEENERISITGSQGVTSDDVYEAIAEMEGMSAGWSGSKPLFHAHISPDQAMSKKDWSAAWAEYEKEFGLEGRPYVEVEHLKDGRLPHRHRAYLRVDTETHRANDVWRSKVRDEKISRLLEHELGHKLTHGPHDFQVMKRLQEEGRHDVAKWIEGRPIEIGRATNWDEHQQAKRTKVDKQDVREDMAAAWQSGDSGNAVAAALEARGYVVARGDKRDVVLIDVAGGVHSPARLLKQAGIDTRAKAIRERFADLKDLPTVSQAQAMQGQHRQAQIDHAASNIERPTLPQASAKRAERAQVTAKAREERRAAWIAERKAEYAAAKDAVLQAYRDEKANRREICGHMWKAEQQRRAGEREALKSSLSAGRKRIYSLVGRGLLRMLALAAHNLKADREWASLKKRQAQRWGQTKTVHPVPKWQDFVQYRAAAGDVHAQLLVKVRGAGRKDRAEQPARNVEARRPVRVRPGVGPIGRNPPPMSRGRLRTLADVQHLSPVERPVAVPAVDPLSGFRASVERAEAAGGGLALDVAKAQFAVAQEFQASGKDPRHYGDAIMQEGQQRVFAKLREQPAEAQQTPAERTESEQDRKRREVLERYRAKMARDKDNERGGRDR</sequence>
<dbReference type="Proteomes" id="UP001164737">
    <property type="component" value="Plasmid unnamed1"/>
</dbReference>